<reference evidence="3 4" key="1">
    <citation type="submission" date="2016-07" db="EMBL/GenBank/DDBJ databases">
        <title>Draft Genome Sequence of Methylophaga muralis Bur 1.</title>
        <authorList>
            <person name="Vasilenko O.V."/>
            <person name="Doronina N.V."/>
            <person name="Shmareva M.N."/>
            <person name="Tarlachkov S.V."/>
            <person name="Mustakhimov I."/>
            <person name="Trotsenko Y.A."/>
        </authorList>
    </citation>
    <scope>NUCLEOTIDE SEQUENCE [LARGE SCALE GENOMIC DNA]</scope>
    <source>
        <strain evidence="3 4">Bur 1</strain>
    </source>
</reference>
<gene>
    <name evidence="3" type="ORF">A9E74_02157</name>
</gene>
<protein>
    <recommendedName>
        <fullName evidence="5">PEP-CTERM protein-sorting domain-containing protein</fullName>
    </recommendedName>
</protein>
<sequence>MKAILIICALFFSVNVYSAPFIQHGISSFDGVAAPAGIYIGYEYGCGEASCSLNLFDPSVFLPTEIYQMYYGDLDDIDDEYLFVDKENIHLREMWVSQTFQVIKNAPINFEWNATGVDSFYLSFDGNNFDATSGSFLQKFYIGQEFNIYMAGEAFSADANLQLKMTDLSQVPIPAALYLFAPALLGFIGLRKKIKSS</sequence>
<keyword evidence="4" id="KW-1185">Reference proteome</keyword>
<organism evidence="3 4">
    <name type="scientific">Methylophaga muralis</name>
    <dbReference type="NCBI Taxonomy" id="291169"/>
    <lineage>
        <taxon>Bacteria</taxon>
        <taxon>Pseudomonadati</taxon>
        <taxon>Pseudomonadota</taxon>
        <taxon>Gammaproteobacteria</taxon>
        <taxon>Thiotrichales</taxon>
        <taxon>Piscirickettsiaceae</taxon>
        <taxon>Methylophaga</taxon>
    </lineage>
</organism>
<name>A0A1E3GQ17_9GAMM</name>
<evidence type="ECO:0008006" key="5">
    <source>
        <dbReference type="Google" id="ProtNLM"/>
    </source>
</evidence>
<feature type="chain" id="PRO_5009128541" description="PEP-CTERM protein-sorting domain-containing protein" evidence="2">
    <location>
        <begin position="19"/>
        <end position="197"/>
    </location>
</feature>
<evidence type="ECO:0000256" key="2">
    <source>
        <dbReference type="SAM" id="SignalP"/>
    </source>
</evidence>
<accession>A0A1E3GQ17</accession>
<proteinExistence type="predicted"/>
<dbReference type="Proteomes" id="UP000094379">
    <property type="component" value="Unassembled WGS sequence"/>
</dbReference>
<evidence type="ECO:0000313" key="4">
    <source>
        <dbReference type="Proteomes" id="UP000094379"/>
    </source>
</evidence>
<evidence type="ECO:0000256" key="1">
    <source>
        <dbReference type="SAM" id="Phobius"/>
    </source>
</evidence>
<feature type="signal peptide" evidence="2">
    <location>
        <begin position="1"/>
        <end position="18"/>
    </location>
</feature>
<keyword evidence="1" id="KW-0472">Membrane</keyword>
<keyword evidence="1" id="KW-1133">Transmembrane helix</keyword>
<keyword evidence="1" id="KW-0812">Transmembrane</keyword>
<dbReference type="EMBL" id="MCRI01000027">
    <property type="protein sequence ID" value="ODN66138.1"/>
    <property type="molecule type" value="Genomic_DNA"/>
</dbReference>
<evidence type="ECO:0000313" key="3">
    <source>
        <dbReference type="EMBL" id="ODN66138.1"/>
    </source>
</evidence>
<dbReference type="AlphaFoldDB" id="A0A1E3GQ17"/>
<dbReference type="RefSeq" id="WP_069296561.1">
    <property type="nucleotide sequence ID" value="NZ_MCRI01000027.1"/>
</dbReference>
<keyword evidence="2" id="KW-0732">Signal</keyword>
<dbReference type="STRING" id="291169.A9E74_02157"/>
<comment type="caution">
    <text evidence="3">The sequence shown here is derived from an EMBL/GenBank/DDBJ whole genome shotgun (WGS) entry which is preliminary data.</text>
</comment>
<feature type="transmembrane region" description="Helical" evidence="1">
    <location>
        <begin position="171"/>
        <end position="190"/>
    </location>
</feature>
<dbReference type="PATRIC" id="fig|291169.3.peg.2169"/>